<gene>
    <name evidence="6" type="ORF">GGU10DRAFT_429393</name>
</gene>
<dbReference type="PANTHER" id="PTHR43712">
    <property type="entry name" value="PUTATIVE (AFU_ORTHOLOGUE AFUA_4G14580)-RELATED"/>
    <property type="match status" value="1"/>
</dbReference>
<dbReference type="InterPro" id="IPR036390">
    <property type="entry name" value="WH_DNA-bd_sf"/>
</dbReference>
<evidence type="ECO:0000313" key="7">
    <source>
        <dbReference type="Proteomes" id="UP001163798"/>
    </source>
</evidence>
<dbReference type="Proteomes" id="UP001163798">
    <property type="component" value="Unassembled WGS sequence"/>
</dbReference>
<keyword evidence="3" id="KW-0949">S-adenosyl-L-methionine</keyword>
<dbReference type="GO" id="GO:0008171">
    <property type="term" value="F:O-methyltransferase activity"/>
    <property type="evidence" value="ECO:0007669"/>
    <property type="project" value="InterPro"/>
</dbReference>
<dbReference type="PANTHER" id="PTHR43712:SF2">
    <property type="entry name" value="O-METHYLTRANSFERASE CICE"/>
    <property type="match status" value="1"/>
</dbReference>
<evidence type="ECO:0000259" key="5">
    <source>
        <dbReference type="Pfam" id="PF08100"/>
    </source>
</evidence>
<dbReference type="GO" id="GO:0032259">
    <property type="term" value="P:methylation"/>
    <property type="evidence" value="ECO:0007669"/>
    <property type="project" value="UniProtKB-KW"/>
</dbReference>
<dbReference type="SUPFAM" id="SSF53335">
    <property type="entry name" value="S-adenosyl-L-methionine-dependent methyltransferases"/>
    <property type="match status" value="1"/>
</dbReference>
<evidence type="ECO:0000313" key="6">
    <source>
        <dbReference type="EMBL" id="KAJ3782662.1"/>
    </source>
</evidence>
<dbReference type="GO" id="GO:0046983">
    <property type="term" value="F:protein dimerization activity"/>
    <property type="evidence" value="ECO:0007669"/>
    <property type="project" value="InterPro"/>
</dbReference>
<keyword evidence="1 6" id="KW-0489">Methyltransferase</keyword>
<sequence>MAENLLALSKLIAAAAATLDHKFKEQQSQFPDLNLDTELTTIQTTLLKDEQVEEATAIAVAAAAQLIATVRLPEHNVTDISQKFFISAALGAASAFNLPEIIRETGAEKGCRTEEIANKSGLEPQMCARILRALATHHVFREVTPNVFANNRISHLLDTGKASDILFSKLICASPEEKYINGAHGVSALMEIHTDEAFKATAYLTEALKLSVKDKVYRTPLSLSFNTSLDLFQWYELPENKLRQQRFSIAMNNTMKNAGTETVLAGFEWSQLPKDSTVVDVGARLGHISLELLQNFPHLKAVVQDRHSVLDDARKYWIKHYPEAVENKRVMFQGNDFFKGQPVKDAAVFLIRYILHDWSDRDARTILQQLRTAATKATKLVVIDTLVPFACQSSPDMFGDTMSSDKQGPYPLLSNYGLAGNFPHLMDIQMMTVLDGQERTATHMESLLGSAGWGVERIISPSRAGLVKTIVARPLLPN</sequence>
<proteinExistence type="predicted"/>
<dbReference type="Gene3D" id="3.40.50.150">
    <property type="entry name" value="Vaccinia Virus protein VP39"/>
    <property type="match status" value="1"/>
</dbReference>
<protein>
    <submittedName>
        <fullName evidence="6">S-adenosyl-L-methionine-dependent methyltransferase</fullName>
    </submittedName>
</protein>
<feature type="domain" description="O-methyltransferase dimerisation" evidence="5">
    <location>
        <begin position="80"/>
        <end position="157"/>
    </location>
</feature>
<dbReference type="Pfam" id="PF00891">
    <property type="entry name" value="Methyltransf_2"/>
    <property type="match status" value="1"/>
</dbReference>
<dbReference type="InterPro" id="IPR029063">
    <property type="entry name" value="SAM-dependent_MTases_sf"/>
</dbReference>
<dbReference type="InterPro" id="IPR001077">
    <property type="entry name" value="COMT_C"/>
</dbReference>
<dbReference type="Gene3D" id="1.10.10.10">
    <property type="entry name" value="Winged helix-like DNA-binding domain superfamily/Winged helix DNA-binding domain"/>
    <property type="match status" value="1"/>
</dbReference>
<organism evidence="6 7">
    <name type="scientific">Lentinula aff. detonsa</name>
    <dbReference type="NCBI Taxonomy" id="2804958"/>
    <lineage>
        <taxon>Eukaryota</taxon>
        <taxon>Fungi</taxon>
        <taxon>Dikarya</taxon>
        <taxon>Basidiomycota</taxon>
        <taxon>Agaricomycotina</taxon>
        <taxon>Agaricomycetes</taxon>
        <taxon>Agaricomycetidae</taxon>
        <taxon>Agaricales</taxon>
        <taxon>Marasmiineae</taxon>
        <taxon>Omphalotaceae</taxon>
        <taxon>Lentinula</taxon>
    </lineage>
</organism>
<name>A0AA38L2X6_9AGAR</name>
<evidence type="ECO:0000256" key="2">
    <source>
        <dbReference type="ARBA" id="ARBA00022679"/>
    </source>
</evidence>
<comment type="caution">
    <text evidence="6">The sequence shown here is derived from an EMBL/GenBank/DDBJ whole genome shotgun (WGS) entry which is preliminary data.</text>
</comment>
<dbReference type="InterPro" id="IPR036388">
    <property type="entry name" value="WH-like_DNA-bd_sf"/>
</dbReference>
<dbReference type="AlphaFoldDB" id="A0AA38L2X6"/>
<dbReference type="EMBL" id="MU793461">
    <property type="protein sequence ID" value="KAJ3782662.1"/>
    <property type="molecule type" value="Genomic_DNA"/>
</dbReference>
<evidence type="ECO:0000256" key="3">
    <source>
        <dbReference type="ARBA" id="ARBA00022691"/>
    </source>
</evidence>
<dbReference type="SUPFAM" id="SSF46785">
    <property type="entry name" value="Winged helix' DNA-binding domain"/>
    <property type="match status" value="1"/>
</dbReference>
<keyword evidence="2" id="KW-0808">Transferase</keyword>
<accession>A0AA38L2X6</accession>
<evidence type="ECO:0000256" key="1">
    <source>
        <dbReference type="ARBA" id="ARBA00022603"/>
    </source>
</evidence>
<dbReference type="PROSITE" id="PS51683">
    <property type="entry name" value="SAM_OMT_II"/>
    <property type="match status" value="1"/>
</dbReference>
<dbReference type="Pfam" id="PF08100">
    <property type="entry name" value="Dimerisation"/>
    <property type="match status" value="1"/>
</dbReference>
<feature type="domain" description="O-methyltransferase C-terminal" evidence="4">
    <location>
        <begin position="243"/>
        <end position="392"/>
    </location>
</feature>
<keyword evidence="7" id="KW-1185">Reference proteome</keyword>
<dbReference type="InterPro" id="IPR016461">
    <property type="entry name" value="COMT-like"/>
</dbReference>
<evidence type="ECO:0000259" key="4">
    <source>
        <dbReference type="Pfam" id="PF00891"/>
    </source>
</evidence>
<dbReference type="InterPro" id="IPR012967">
    <property type="entry name" value="COMT_dimerisation"/>
</dbReference>
<reference evidence="6" key="1">
    <citation type="submission" date="2022-08" db="EMBL/GenBank/DDBJ databases">
        <authorList>
            <consortium name="DOE Joint Genome Institute"/>
            <person name="Min B."/>
            <person name="Riley R."/>
            <person name="Sierra-Patev S."/>
            <person name="Naranjo-Ortiz M."/>
            <person name="Looney B."/>
            <person name="Konkel Z."/>
            <person name="Slot J.C."/>
            <person name="Sakamoto Y."/>
            <person name="Steenwyk J.L."/>
            <person name="Rokas A."/>
            <person name="Carro J."/>
            <person name="Camarero S."/>
            <person name="Ferreira P."/>
            <person name="Molpeceres G."/>
            <person name="Ruiz-Duenas F.J."/>
            <person name="Serrano A."/>
            <person name="Henrissat B."/>
            <person name="Drula E."/>
            <person name="Hughes K.W."/>
            <person name="Mata J.L."/>
            <person name="Ishikawa N.K."/>
            <person name="Vargas-Isla R."/>
            <person name="Ushijima S."/>
            <person name="Smith C.A."/>
            <person name="Ahrendt S."/>
            <person name="Andreopoulos W."/>
            <person name="He G."/>
            <person name="Labutti K."/>
            <person name="Lipzen A."/>
            <person name="Ng V."/>
            <person name="Sandor L."/>
            <person name="Barry K."/>
            <person name="Martinez A.T."/>
            <person name="Xiao Y."/>
            <person name="Gibbons J.G."/>
            <person name="Terashima K."/>
            <person name="Hibbett D.S."/>
            <person name="Grigoriev I.V."/>
        </authorList>
    </citation>
    <scope>NUCLEOTIDE SEQUENCE</scope>
    <source>
        <strain evidence="6">TFB10291</strain>
    </source>
</reference>